<keyword evidence="9 17" id="KW-0653">Protein transport</keyword>
<keyword evidence="19" id="KW-1185">Reference proteome</keyword>
<dbReference type="GO" id="GO:0006886">
    <property type="term" value="P:intracellular protein transport"/>
    <property type="evidence" value="ECO:0007669"/>
    <property type="project" value="InterPro"/>
</dbReference>
<evidence type="ECO:0000256" key="17">
    <source>
        <dbReference type="RuleBase" id="RU003926"/>
    </source>
</evidence>
<dbReference type="FunFam" id="3.40.50.300:FF:000161">
    <property type="entry name" value="Small COPII coat GTPase"/>
    <property type="match status" value="1"/>
</dbReference>
<feature type="binding site" evidence="14">
    <location>
        <position position="35"/>
    </location>
    <ligand>
        <name>GTP</name>
        <dbReference type="ChEBI" id="CHEBI:37565"/>
    </ligand>
</feature>
<dbReference type="NCBIfam" id="TIGR00231">
    <property type="entry name" value="small_GTP"/>
    <property type="match status" value="1"/>
</dbReference>
<dbReference type="InterPro" id="IPR006689">
    <property type="entry name" value="Small_GTPase_ARF/SAR"/>
</dbReference>
<keyword evidence="11 15" id="KW-0342">GTP-binding</keyword>
<dbReference type="Proteomes" id="UP001162131">
    <property type="component" value="Unassembled WGS sequence"/>
</dbReference>
<dbReference type="Pfam" id="PF00025">
    <property type="entry name" value="Arf"/>
    <property type="match status" value="1"/>
</dbReference>
<evidence type="ECO:0000256" key="10">
    <source>
        <dbReference type="ARBA" id="ARBA00023034"/>
    </source>
</evidence>
<evidence type="ECO:0000256" key="2">
    <source>
        <dbReference type="ARBA" id="ARBA00004406"/>
    </source>
</evidence>
<feature type="binding site" evidence="14">
    <location>
        <position position="32"/>
    </location>
    <ligand>
        <name>GTP</name>
        <dbReference type="ChEBI" id="CHEBI:37565"/>
    </ligand>
</feature>
<protein>
    <recommendedName>
        <fullName evidence="20">GTP-binding protein sar1</fullName>
    </recommendedName>
</protein>
<evidence type="ECO:0000256" key="1">
    <source>
        <dbReference type="ARBA" id="ARBA00004395"/>
    </source>
</evidence>
<dbReference type="InterPro" id="IPR005225">
    <property type="entry name" value="Small_GTP-bd"/>
</dbReference>
<feature type="binding site" evidence="15">
    <location>
        <position position="73"/>
    </location>
    <ligand>
        <name>GTP</name>
        <dbReference type="ChEBI" id="CHEBI:37565"/>
    </ligand>
</feature>
<evidence type="ECO:0000256" key="3">
    <source>
        <dbReference type="ARBA" id="ARBA00007507"/>
    </source>
</evidence>
<evidence type="ECO:0000313" key="19">
    <source>
        <dbReference type="Proteomes" id="UP001162131"/>
    </source>
</evidence>
<keyword evidence="13" id="KW-0460">Magnesium</keyword>
<organism evidence="18 19">
    <name type="scientific">Blepharisma stoltei</name>
    <dbReference type="NCBI Taxonomy" id="1481888"/>
    <lineage>
        <taxon>Eukaryota</taxon>
        <taxon>Sar</taxon>
        <taxon>Alveolata</taxon>
        <taxon>Ciliophora</taxon>
        <taxon>Postciliodesmatophora</taxon>
        <taxon>Heterotrichea</taxon>
        <taxon>Heterotrichida</taxon>
        <taxon>Blepharismidae</taxon>
        <taxon>Blepharisma</taxon>
    </lineage>
</organism>
<feature type="binding site" evidence="14">
    <location>
        <position position="174"/>
    </location>
    <ligand>
        <name>GTP</name>
        <dbReference type="ChEBI" id="CHEBI:37565"/>
    </ligand>
</feature>
<evidence type="ECO:0000313" key="18">
    <source>
        <dbReference type="EMBL" id="CAG9331005.1"/>
    </source>
</evidence>
<feature type="binding site" evidence="14">
    <location>
        <position position="132"/>
    </location>
    <ligand>
        <name>GTP</name>
        <dbReference type="ChEBI" id="CHEBI:37565"/>
    </ligand>
</feature>
<feature type="binding site" evidence="16">
    <location>
        <position position="34"/>
    </location>
    <ligand>
        <name>Mg(2+)</name>
        <dbReference type="ChEBI" id="CHEBI:18420"/>
    </ligand>
</feature>
<reference evidence="18" key="1">
    <citation type="submission" date="2021-09" db="EMBL/GenBank/DDBJ databases">
        <authorList>
            <consortium name="AG Swart"/>
            <person name="Singh M."/>
            <person name="Singh A."/>
            <person name="Seah K."/>
            <person name="Emmerich C."/>
        </authorList>
    </citation>
    <scope>NUCLEOTIDE SEQUENCE</scope>
    <source>
        <strain evidence="18">ATCC30299</strain>
    </source>
</reference>
<evidence type="ECO:0000256" key="12">
    <source>
        <dbReference type="ARBA" id="ARBA00023136"/>
    </source>
</evidence>
<dbReference type="GO" id="GO:0016192">
    <property type="term" value="P:vesicle-mediated transport"/>
    <property type="evidence" value="ECO:0007669"/>
    <property type="project" value="UniProtKB-KW"/>
</dbReference>
<dbReference type="PANTHER" id="PTHR45684">
    <property type="entry name" value="RE74312P"/>
    <property type="match status" value="1"/>
</dbReference>
<name>A0AAU9JVZ8_9CILI</name>
<evidence type="ECO:0000256" key="14">
    <source>
        <dbReference type="PIRSR" id="PIRSR606687-2"/>
    </source>
</evidence>
<feature type="binding site" evidence="15">
    <location>
        <begin position="27"/>
        <end position="34"/>
    </location>
    <ligand>
        <name>GTP</name>
        <dbReference type="ChEBI" id="CHEBI:37565"/>
    </ligand>
</feature>
<keyword evidence="6" id="KW-0378">Hydrolase</keyword>
<keyword evidence="7 17" id="KW-0256">Endoplasmic reticulum</keyword>
<comment type="caution">
    <text evidence="18">The sequence shown here is derived from an EMBL/GenBank/DDBJ whole genome shotgun (WGS) entry which is preliminary data.</text>
</comment>
<evidence type="ECO:0000256" key="9">
    <source>
        <dbReference type="ARBA" id="ARBA00022927"/>
    </source>
</evidence>
<dbReference type="GO" id="GO:0003924">
    <property type="term" value="F:GTPase activity"/>
    <property type="evidence" value="ECO:0007669"/>
    <property type="project" value="InterPro"/>
</dbReference>
<keyword evidence="10 17" id="KW-0333">Golgi apparatus</keyword>
<dbReference type="PROSITE" id="PS51419">
    <property type="entry name" value="RAB"/>
    <property type="match status" value="1"/>
</dbReference>
<feature type="binding site" evidence="16">
    <location>
        <position position="51"/>
    </location>
    <ligand>
        <name>Mg(2+)</name>
        <dbReference type="ChEBI" id="CHEBI:18420"/>
    </ligand>
</feature>
<evidence type="ECO:0000256" key="15">
    <source>
        <dbReference type="PIRSR" id="PIRSR606689-1"/>
    </source>
</evidence>
<comment type="subcellular location">
    <subcellularLocation>
        <location evidence="2">Endoplasmic reticulum membrane</location>
        <topology evidence="2">Peripheral membrane protein</topology>
    </subcellularLocation>
    <subcellularLocation>
        <location evidence="1">Golgi apparatus membrane</location>
        <topology evidence="1">Peripheral membrane protein</topology>
    </subcellularLocation>
</comment>
<keyword evidence="13" id="KW-0479">Metal-binding</keyword>
<feature type="binding site" evidence="14">
    <location>
        <position position="130"/>
    </location>
    <ligand>
        <name>GTP</name>
        <dbReference type="ChEBI" id="CHEBI:37565"/>
    </ligand>
</feature>
<dbReference type="GO" id="GO:0000139">
    <property type="term" value="C:Golgi membrane"/>
    <property type="evidence" value="ECO:0007669"/>
    <property type="project" value="UniProtKB-SubCell"/>
</dbReference>
<dbReference type="PROSITE" id="PS51422">
    <property type="entry name" value="SAR1"/>
    <property type="match status" value="1"/>
</dbReference>
<dbReference type="AlphaFoldDB" id="A0AAU9JVZ8"/>
<dbReference type="GO" id="GO:0005789">
    <property type="term" value="C:endoplasmic reticulum membrane"/>
    <property type="evidence" value="ECO:0007669"/>
    <property type="project" value="UniProtKB-SubCell"/>
</dbReference>
<keyword evidence="4 17" id="KW-0813">Transport</keyword>
<keyword evidence="8 17" id="KW-0931">ER-Golgi transport</keyword>
<dbReference type="SUPFAM" id="SSF52540">
    <property type="entry name" value="P-loop containing nucleoside triphosphate hydrolases"/>
    <property type="match status" value="1"/>
</dbReference>
<sequence length="192" mass="21963">MFLVNWFYGALGYLGLYQKNAKLVFLGLDNAGKSTLLQMLKDDRMAQLEPTVHPQSEELVMGSIRFRTFDLGGHEIARKIWKDYLGSVDGIVFMVDSSDRERFELSRNELNELLSMEELQNVPFIILGNKIDLTDAASEEELRNALGLDTYGYYGKDLKSQPGVRPIELFMCSVARRTGYAEGFRWLSQFLK</sequence>
<gene>
    <name evidence="18" type="ORF">BSTOLATCC_MIC52411</name>
</gene>
<feature type="binding site" evidence="13">
    <location>
        <position position="29"/>
    </location>
    <ligand>
        <name>Mg(2+)</name>
        <dbReference type="ChEBI" id="CHEBI:18420"/>
    </ligand>
</feature>
<evidence type="ECO:0000256" key="4">
    <source>
        <dbReference type="ARBA" id="ARBA00022448"/>
    </source>
</evidence>
<feature type="binding site" evidence="15">
    <location>
        <begin position="129"/>
        <end position="132"/>
    </location>
    <ligand>
        <name>GTP</name>
        <dbReference type="ChEBI" id="CHEBI:37565"/>
    </ligand>
</feature>
<feature type="binding site" evidence="14">
    <location>
        <position position="30"/>
    </location>
    <ligand>
        <name>GTP</name>
        <dbReference type="ChEBI" id="CHEBI:37565"/>
    </ligand>
</feature>
<comment type="similarity">
    <text evidence="3 17">Belongs to the small GTPase superfamily. SAR1 family.</text>
</comment>
<evidence type="ECO:0000256" key="7">
    <source>
        <dbReference type="ARBA" id="ARBA00022824"/>
    </source>
</evidence>
<proteinExistence type="inferred from homology"/>
<feature type="binding site" evidence="14">
    <location>
        <position position="129"/>
    </location>
    <ligand>
        <name>GTP</name>
        <dbReference type="ChEBI" id="CHEBI:37565"/>
    </ligand>
</feature>
<dbReference type="CDD" id="cd00879">
    <property type="entry name" value="Sar1"/>
    <property type="match status" value="1"/>
</dbReference>
<dbReference type="Gene3D" id="3.40.50.300">
    <property type="entry name" value="P-loop containing nucleotide triphosphate hydrolases"/>
    <property type="match status" value="1"/>
</dbReference>
<dbReference type="SMART" id="SM00178">
    <property type="entry name" value="SAR"/>
    <property type="match status" value="1"/>
</dbReference>
<evidence type="ECO:0000256" key="5">
    <source>
        <dbReference type="ARBA" id="ARBA00022741"/>
    </source>
</evidence>
<dbReference type="GO" id="GO:0005525">
    <property type="term" value="F:GTP binding"/>
    <property type="evidence" value="ECO:0007669"/>
    <property type="project" value="UniProtKB-KW"/>
</dbReference>
<dbReference type="PROSITE" id="PS51417">
    <property type="entry name" value="ARF"/>
    <property type="match status" value="1"/>
</dbReference>
<dbReference type="PRINTS" id="PR00328">
    <property type="entry name" value="SAR1GTPBP"/>
</dbReference>
<dbReference type="GO" id="GO:0046872">
    <property type="term" value="F:metal ion binding"/>
    <property type="evidence" value="ECO:0007669"/>
    <property type="project" value="UniProtKB-KW"/>
</dbReference>
<feature type="binding site" evidence="14">
    <location>
        <position position="33"/>
    </location>
    <ligand>
        <name>GTP</name>
        <dbReference type="ChEBI" id="CHEBI:37565"/>
    </ligand>
</feature>
<evidence type="ECO:0000256" key="16">
    <source>
        <dbReference type="PIRSR" id="PIRSR606689-2"/>
    </source>
</evidence>
<dbReference type="InterPro" id="IPR006687">
    <property type="entry name" value="Small_GTPase_SAR1"/>
</dbReference>
<dbReference type="InterPro" id="IPR027417">
    <property type="entry name" value="P-loop_NTPase"/>
</dbReference>
<evidence type="ECO:0000256" key="13">
    <source>
        <dbReference type="PIRSR" id="PIRSR606687-1"/>
    </source>
</evidence>
<evidence type="ECO:0000256" key="6">
    <source>
        <dbReference type="ARBA" id="ARBA00022801"/>
    </source>
</evidence>
<keyword evidence="5 14" id="KW-0547">Nucleotide-binding</keyword>
<evidence type="ECO:0000256" key="8">
    <source>
        <dbReference type="ARBA" id="ARBA00022892"/>
    </source>
</evidence>
<evidence type="ECO:0000256" key="11">
    <source>
        <dbReference type="ARBA" id="ARBA00023134"/>
    </source>
</evidence>
<keyword evidence="12" id="KW-0472">Membrane</keyword>
<dbReference type="SMART" id="SM00177">
    <property type="entry name" value="ARF"/>
    <property type="match status" value="1"/>
</dbReference>
<accession>A0AAU9JVZ8</accession>
<evidence type="ECO:0008006" key="20">
    <source>
        <dbReference type="Google" id="ProtNLM"/>
    </source>
</evidence>
<dbReference type="EMBL" id="CAJZBQ010000052">
    <property type="protein sequence ID" value="CAG9331005.1"/>
    <property type="molecule type" value="Genomic_DNA"/>
</dbReference>